<comment type="caution">
    <text evidence="1">The sequence shown here is derived from an EMBL/GenBank/DDBJ whole genome shotgun (WGS) entry which is preliminary data.</text>
</comment>
<dbReference type="RefSeq" id="WP_116683324.1">
    <property type="nucleotide sequence ID" value="NZ_QURL01000004.1"/>
</dbReference>
<reference evidence="1 2" key="1">
    <citation type="submission" date="2018-08" db="EMBL/GenBank/DDBJ databases">
        <title>Fulvimarina sp. 85, whole genome shotgun sequence.</title>
        <authorList>
            <person name="Tuo L."/>
        </authorList>
    </citation>
    <scope>NUCLEOTIDE SEQUENCE [LARGE SCALE GENOMIC DNA]</scope>
    <source>
        <strain evidence="1 2">85</strain>
    </source>
</reference>
<sequence>MSRAVQTVLQSLVKRLHPGFALAKRGGLIDAVLEGVAAPIAIVEREAEEMMDEIDPRLAVRFLPDFERVLGPDPCGRDLDPLSLDERQRIAYQRWTAAGGQSLPYLISVAAKLGMRIEIEEYWPSVAGGLEAGEELVGDGEQFVWLVKLAQTETILFEAGAAEAGDPLGRLILSGIECELRRIAHSHTVPVFSYTLEEAA</sequence>
<keyword evidence="2" id="KW-1185">Reference proteome</keyword>
<evidence type="ECO:0000313" key="2">
    <source>
        <dbReference type="Proteomes" id="UP000264310"/>
    </source>
</evidence>
<name>A0A371X3J4_9HYPH</name>
<dbReference type="OrthoDB" id="6592844at2"/>
<gene>
    <name evidence="1" type="ORF">DYI37_11350</name>
</gene>
<proteinExistence type="predicted"/>
<accession>A0A371X3J4</accession>
<organism evidence="1 2">
    <name type="scientific">Fulvimarina endophytica</name>
    <dbReference type="NCBI Taxonomy" id="2293836"/>
    <lineage>
        <taxon>Bacteria</taxon>
        <taxon>Pseudomonadati</taxon>
        <taxon>Pseudomonadota</taxon>
        <taxon>Alphaproteobacteria</taxon>
        <taxon>Hyphomicrobiales</taxon>
        <taxon>Aurantimonadaceae</taxon>
        <taxon>Fulvimarina</taxon>
    </lineage>
</organism>
<dbReference type="InterPro" id="IPR018755">
    <property type="entry name" value="Phage_Mu_Gp48"/>
</dbReference>
<protein>
    <submittedName>
        <fullName evidence="1">DUF2313 domain-containing protein</fullName>
    </submittedName>
</protein>
<dbReference type="Pfam" id="PF10076">
    <property type="entry name" value="Phage_Mu_Gp48"/>
    <property type="match status" value="1"/>
</dbReference>
<dbReference type="Proteomes" id="UP000264310">
    <property type="component" value="Unassembled WGS sequence"/>
</dbReference>
<dbReference type="EMBL" id="QURL01000004">
    <property type="protein sequence ID" value="RFC63594.1"/>
    <property type="molecule type" value="Genomic_DNA"/>
</dbReference>
<evidence type="ECO:0000313" key="1">
    <source>
        <dbReference type="EMBL" id="RFC63594.1"/>
    </source>
</evidence>
<dbReference type="AlphaFoldDB" id="A0A371X3J4"/>